<evidence type="ECO:0000259" key="2">
    <source>
        <dbReference type="PROSITE" id="PS50883"/>
    </source>
</evidence>
<dbReference type="PROSITE" id="PS50887">
    <property type="entry name" value="GGDEF"/>
    <property type="match status" value="1"/>
</dbReference>
<sequence length="566" mass="64019">MSFIEFATNTSRGWSVLKKQTGLLPGSAWLLALLVGLGTWMALDFVYEGAMREQRAWAMLSFGLLFLFSAIWFGERIERIHRTVERYAQRLGIPLPEFVDSGVIDGLHKRLERLSEEVVAENYALEYQARHDGLTNLPNRALFMQRFENELQTAHETGQSLALFVMDLDQFKVVNDTLGHHIGDRLLQEVGRRLVGVLRRTDTVARLGGDEFAMLLPGADRKHAKEICRKISVELEKPIKIENLRLRASISIGIALCPDHGQDANLLMRFADVVMYEAKRKNKGFLFYSAQRDDKSICRLGLSAELKEAIEKNQLTLEYQPMVDIASGEIFCAEALVRWNHPSYGLIPPEEFIPSAEQTGVIRPLTLWVIDRALGQVTTWAGAGIDLKISINLSVRSLQDRQLPGQVQKLIERHHTNPSRVILEITESAIMSDPLTARRVMRRLSNMGFQLSIDDFGTGYSSLAYLKQLPVDEIKIDKSFVTQMDSDENDAVIVRATIDLAHNLGLKVVAEGVESTDVWDLLEMLGCDTAQGYFIRKPQSPRDLADWISSREWVQERWVTPLAMAK</sequence>
<dbReference type="PROSITE" id="PS50883">
    <property type="entry name" value="EAL"/>
    <property type="match status" value="1"/>
</dbReference>
<dbReference type="PANTHER" id="PTHR33121:SF71">
    <property type="entry name" value="OXYGEN SENSOR PROTEIN DOSP"/>
    <property type="match status" value="1"/>
</dbReference>
<dbReference type="InterPro" id="IPR000160">
    <property type="entry name" value="GGDEF_dom"/>
</dbReference>
<evidence type="ECO:0000313" key="4">
    <source>
        <dbReference type="EMBL" id="VAW74131.1"/>
    </source>
</evidence>
<dbReference type="PANTHER" id="PTHR33121">
    <property type="entry name" value="CYCLIC DI-GMP PHOSPHODIESTERASE PDEF"/>
    <property type="match status" value="1"/>
</dbReference>
<gene>
    <name evidence="4" type="ORF">MNBD_GAMMA15-1132</name>
</gene>
<dbReference type="FunFam" id="3.20.20.450:FF:000001">
    <property type="entry name" value="Cyclic di-GMP phosphodiesterase yahA"/>
    <property type="match status" value="1"/>
</dbReference>
<proteinExistence type="predicted"/>
<feature type="domain" description="EAL" evidence="2">
    <location>
        <begin position="299"/>
        <end position="552"/>
    </location>
</feature>
<dbReference type="SUPFAM" id="SSF141868">
    <property type="entry name" value="EAL domain-like"/>
    <property type="match status" value="1"/>
</dbReference>
<dbReference type="InterPro" id="IPR050706">
    <property type="entry name" value="Cyclic-di-GMP_PDE-like"/>
</dbReference>
<evidence type="ECO:0000259" key="3">
    <source>
        <dbReference type="PROSITE" id="PS50887"/>
    </source>
</evidence>
<dbReference type="InterPro" id="IPR029787">
    <property type="entry name" value="Nucleotide_cyclase"/>
</dbReference>
<dbReference type="SMART" id="SM00267">
    <property type="entry name" value="GGDEF"/>
    <property type="match status" value="1"/>
</dbReference>
<accession>A0A3B0Y346</accession>
<dbReference type="GO" id="GO:0071111">
    <property type="term" value="F:cyclic-guanylate-specific phosphodiesterase activity"/>
    <property type="evidence" value="ECO:0007669"/>
    <property type="project" value="InterPro"/>
</dbReference>
<reference evidence="4" key="1">
    <citation type="submission" date="2018-06" db="EMBL/GenBank/DDBJ databases">
        <authorList>
            <person name="Zhirakovskaya E."/>
        </authorList>
    </citation>
    <scope>NUCLEOTIDE SEQUENCE</scope>
</reference>
<keyword evidence="1" id="KW-0812">Transmembrane</keyword>
<dbReference type="SMART" id="SM00052">
    <property type="entry name" value="EAL"/>
    <property type="match status" value="1"/>
</dbReference>
<organism evidence="4">
    <name type="scientific">hydrothermal vent metagenome</name>
    <dbReference type="NCBI Taxonomy" id="652676"/>
    <lineage>
        <taxon>unclassified sequences</taxon>
        <taxon>metagenomes</taxon>
        <taxon>ecological metagenomes</taxon>
    </lineage>
</organism>
<dbReference type="Pfam" id="PF00990">
    <property type="entry name" value="GGDEF"/>
    <property type="match status" value="1"/>
</dbReference>
<keyword evidence="1" id="KW-1133">Transmembrane helix</keyword>
<dbReference type="CDD" id="cd01948">
    <property type="entry name" value="EAL"/>
    <property type="match status" value="1"/>
</dbReference>
<dbReference type="AlphaFoldDB" id="A0A3B0Y346"/>
<dbReference type="InterPro" id="IPR043128">
    <property type="entry name" value="Rev_trsase/Diguanyl_cyclase"/>
</dbReference>
<feature type="transmembrane region" description="Helical" evidence="1">
    <location>
        <begin position="55"/>
        <end position="73"/>
    </location>
</feature>
<dbReference type="EMBL" id="UOFN01000028">
    <property type="protein sequence ID" value="VAW74131.1"/>
    <property type="molecule type" value="Genomic_DNA"/>
</dbReference>
<dbReference type="Pfam" id="PF00563">
    <property type="entry name" value="EAL"/>
    <property type="match status" value="1"/>
</dbReference>
<dbReference type="NCBIfam" id="TIGR00254">
    <property type="entry name" value="GGDEF"/>
    <property type="match status" value="1"/>
</dbReference>
<dbReference type="SUPFAM" id="SSF55073">
    <property type="entry name" value="Nucleotide cyclase"/>
    <property type="match status" value="1"/>
</dbReference>
<dbReference type="Gene3D" id="3.30.70.270">
    <property type="match status" value="1"/>
</dbReference>
<dbReference type="FunFam" id="3.30.70.270:FF:000001">
    <property type="entry name" value="Diguanylate cyclase domain protein"/>
    <property type="match status" value="1"/>
</dbReference>
<evidence type="ECO:0000256" key="1">
    <source>
        <dbReference type="SAM" id="Phobius"/>
    </source>
</evidence>
<name>A0A3B0Y346_9ZZZZ</name>
<dbReference type="InterPro" id="IPR035919">
    <property type="entry name" value="EAL_sf"/>
</dbReference>
<keyword evidence="1" id="KW-0472">Membrane</keyword>
<dbReference type="CDD" id="cd01949">
    <property type="entry name" value="GGDEF"/>
    <property type="match status" value="1"/>
</dbReference>
<dbReference type="InterPro" id="IPR001633">
    <property type="entry name" value="EAL_dom"/>
</dbReference>
<feature type="domain" description="GGDEF" evidence="3">
    <location>
        <begin position="159"/>
        <end position="291"/>
    </location>
</feature>
<dbReference type="Gene3D" id="3.20.20.450">
    <property type="entry name" value="EAL domain"/>
    <property type="match status" value="1"/>
</dbReference>
<protein>
    <submittedName>
        <fullName evidence="4">Diguanylate cyclase/phosphodiesterase (GGDEF &amp; EAL domains) with PAS/PAC sensor(S)</fullName>
    </submittedName>
</protein>
<feature type="transmembrane region" description="Helical" evidence="1">
    <location>
        <begin position="21"/>
        <end position="43"/>
    </location>
</feature>